<evidence type="ECO:0000313" key="3">
    <source>
        <dbReference type="Proteomes" id="UP000010931"/>
    </source>
</evidence>
<dbReference type="EMBL" id="AEJB01000431">
    <property type="protein sequence ID" value="ELP64708.1"/>
    <property type="molecule type" value="Genomic_DNA"/>
</dbReference>
<keyword evidence="3" id="KW-1185">Reference proteome</keyword>
<evidence type="ECO:0000313" key="2">
    <source>
        <dbReference type="EMBL" id="ELP64708.1"/>
    </source>
</evidence>
<dbReference type="AlphaFoldDB" id="L7EZ49"/>
<evidence type="ECO:0000256" key="1">
    <source>
        <dbReference type="SAM" id="MobiDB-lite"/>
    </source>
</evidence>
<dbReference type="STRING" id="85558.T45_04976"/>
<dbReference type="Proteomes" id="UP000010931">
    <property type="component" value="Unassembled WGS sequence"/>
</dbReference>
<accession>L7EZ49</accession>
<dbReference type="PATRIC" id="fig|698760.3.peg.6439"/>
<proteinExistence type="predicted"/>
<name>L7EZ49_STRT8</name>
<gene>
    <name evidence="2" type="ORF">STRTUCAR8_09290</name>
</gene>
<protein>
    <submittedName>
        <fullName evidence="2">Uncharacterized protein</fullName>
    </submittedName>
</protein>
<organism evidence="2 3">
    <name type="scientific">Streptomyces turgidiscabies (strain Car8)</name>
    <dbReference type="NCBI Taxonomy" id="698760"/>
    <lineage>
        <taxon>Bacteria</taxon>
        <taxon>Bacillati</taxon>
        <taxon>Actinomycetota</taxon>
        <taxon>Actinomycetes</taxon>
        <taxon>Kitasatosporales</taxon>
        <taxon>Streptomycetaceae</taxon>
        <taxon>Streptomyces</taxon>
    </lineage>
</organism>
<dbReference type="RefSeq" id="WP_006380262.1">
    <property type="nucleotide sequence ID" value="NZ_AEJB01000431.1"/>
</dbReference>
<comment type="caution">
    <text evidence="2">The sequence shown here is derived from an EMBL/GenBank/DDBJ whole genome shotgun (WGS) entry which is preliminary data.</text>
</comment>
<feature type="region of interest" description="Disordered" evidence="1">
    <location>
        <begin position="62"/>
        <end position="86"/>
    </location>
</feature>
<dbReference type="GeneID" id="97398855"/>
<feature type="region of interest" description="Disordered" evidence="1">
    <location>
        <begin position="1"/>
        <end position="25"/>
    </location>
</feature>
<sequence>MNGVLVHLPSDGRTAPPPPSEPVSLRLGRGGVVRFGRGSVSVPVDLRAAHPAVSRLARGIRATEDHGQSSNPGHLGMSGRTGVAGE</sequence>
<reference evidence="2 3" key="1">
    <citation type="journal article" date="2011" name="Plasmid">
        <title>Streptomyces turgidiscabies Car8 contains a modular pathogenicity island that shares virulence genes with other actinobacterial plant pathogens.</title>
        <authorList>
            <person name="Huguet-Tapia J.C."/>
            <person name="Badger J.H."/>
            <person name="Loria R."/>
            <person name="Pettis G.S."/>
        </authorList>
    </citation>
    <scope>NUCLEOTIDE SEQUENCE [LARGE SCALE GENOMIC DNA]</scope>
    <source>
        <strain evidence="2 3">Car8</strain>
    </source>
</reference>